<organism evidence="1 2">
    <name type="scientific">Polychaeton citri CBS 116435</name>
    <dbReference type="NCBI Taxonomy" id="1314669"/>
    <lineage>
        <taxon>Eukaryota</taxon>
        <taxon>Fungi</taxon>
        <taxon>Dikarya</taxon>
        <taxon>Ascomycota</taxon>
        <taxon>Pezizomycotina</taxon>
        <taxon>Dothideomycetes</taxon>
        <taxon>Dothideomycetidae</taxon>
        <taxon>Capnodiales</taxon>
        <taxon>Capnodiaceae</taxon>
        <taxon>Polychaeton</taxon>
    </lineage>
</organism>
<evidence type="ECO:0000313" key="2">
    <source>
        <dbReference type="Proteomes" id="UP000799441"/>
    </source>
</evidence>
<dbReference type="InterPro" id="IPR038883">
    <property type="entry name" value="AN11006-like"/>
</dbReference>
<protein>
    <submittedName>
        <fullName evidence="1">Uncharacterized protein</fullName>
    </submittedName>
</protein>
<dbReference type="PANTHER" id="PTHR42085:SF2">
    <property type="entry name" value="F-BOX DOMAIN-CONTAINING PROTEIN"/>
    <property type="match status" value="1"/>
</dbReference>
<dbReference type="AlphaFoldDB" id="A0A9P4Q1V4"/>
<dbReference type="PANTHER" id="PTHR42085">
    <property type="entry name" value="F-BOX DOMAIN-CONTAINING PROTEIN"/>
    <property type="match status" value="1"/>
</dbReference>
<dbReference type="EMBL" id="MU003833">
    <property type="protein sequence ID" value="KAF2717965.1"/>
    <property type="molecule type" value="Genomic_DNA"/>
</dbReference>
<accession>A0A9P4Q1V4</accession>
<gene>
    <name evidence="1" type="ORF">K431DRAFT_349153</name>
</gene>
<name>A0A9P4Q1V4_9PEZI</name>
<dbReference type="OrthoDB" id="3899662at2759"/>
<proteinExistence type="predicted"/>
<keyword evidence="2" id="KW-1185">Reference proteome</keyword>
<sequence>MRNKECPFFELPIELRLIIYEFALQDKHDVTIGAARIVGTDDDVVYRLYGEGRQPLSGLPEFYEPMIVSEYRPSLLSVTNPETIDLNCKDIPTPFENHGVAAFTLLRVNRQIRKEVLSHFQSRDFRSISLYVQFPHGLEVLTKAVPEVLDHVRSIHIAGSYRSTNFIPSKGVYHREQRLTERYQSYGHQEGISQPDSSTTHLTNLVSRLFGSKNRRLSTVFDMRIYYPGADSYNSAWGDDASPVAIALSNTSTAQIKLETWRGQKGMGIRLCAKPSKDSKRSVTTCWRQLGEGGDGQPEPGSWAIDPLWPERLSSYGEIETEEAVVMTPGVT</sequence>
<comment type="caution">
    <text evidence="1">The sequence shown here is derived from an EMBL/GenBank/DDBJ whole genome shotgun (WGS) entry which is preliminary data.</text>
</comment>
<evidence type="ECO:0000313" key="1">
    <source>
        <dbReference type="EMBL" id="KAF2717965.1"/>
    </source>
</evidence>
<dbReference type="Proteomes" id="UP000799441">
    <property type="component" value="Unassembled WGS sequence"/>
</dbReference>
<reference evidence="1" key="1">
    <citation type="journal article" date="2020" name="Stud. Mycol.">
        <title>101 Dothideomycetes genomes: a test case for predicting lifestyles and emergence of pathogens.</title>
        <authorList>
            <person name="Haridas S."/>
            <person name="Albert R."/>
            <person name="Binder M."/>
            <person name="Bloem J."/>
            <person name="Labutti K."/>
            <person name="Salamov A."/>
            <person name="Andreopoulos B."/>
            <person name="Baker S."/>
            <person name="Barry K."/>
            <person name="Bills G."/>
            <person name="Bluhm B."/>
            <person name="Cannon C."/>
            <person name="Castanera R."/>
            <person name="Culley D."/>
            <person name="Daum C."/>
            <person name="Ezra D."/>
            <person name="Gonzalez J."/>
            <person name="Henrissat B."/>
            <person name="Kuo A."/>
            <person name="Liang C."/>
            <person name="Lipzen A."/>
            <person name="Lutzoni F."/>
            <person name="Magnuson J."/>
            <person name="Mondo S."/>
            <person name="Nolan M."/>
            <person name="Ohm R."/>
            <person name="Pangilinan J."/>
            <person name="Park H.-J."/>
            <person name="Ramirez L."/>
            <person name="Alfaro M."/>
            <person name="Sun H."/>
            <person name="Tritt A."/>
            <person name="Yoshinaga Y."/>
            <person name="Zwiers L.-H."/>
            <person name="Turgeon B."/>
            <person name="Goodwin S."/>
            <person name="Spatafora J."/>
            <person name="Crous P."/>
            <person name="Grigoriev I."/>
        </authorList>
    </citation>
    <scope>NUCLEOTIDE SEQUENCE</scope>
    <source>
        <strain evidence="1">CBS 116435</strain>
    </source>
</reference>